<accession>A0ABY7WJV5</accession>
<dbReference type="InterPro" id="IPR025510">
    <property type="entry name" value="DUF4397"/>
</dbReference>
<feature type="domain" description="DUF4397" evidence="1">
    <location>
        <begin position="36"/>
        <end position="150"/>
    </location>
</feature>
<dbReference type="RefSeq" id="WP_274268586.1">
    <property type="nucleotide sequence ID" value="NZ_CP117880.1"/>
</dbReference>
<dbReference type="Pfam" id="PF14344">
    <property type="entry name" value="DUF4397"/>
    <property type="match status" value="1"/>
</dbReference>
<dbReference type="EMBL" id="CP117880">
    <property type="protein sequence ID" value="WDF69876.1"/>
    <property type="molecule type" value="Genomic_DNA"/>
</dbReference>
<dbReference type="Proteomes" id="UP001221558">
    <property type="component" value="Chromosome"/>
</dbReference>
<evidence type="ECO:0000313" key="3">
    <source>
        <dbReference type="Proteomes" id="UP001221558"/>
    </source>
</evidence>
<reference evidence="2 3" key="1">
    <citation type="submission" date="2023-02" db="EMBL/GenBank/DDBJ databases">
        <title>Genome sequence of Sphingobacterium sp. KACC 22765.</title>
        <authorList>
            <person name="Kim S."/>
            <person name="Heo J."/>
            <person name="Kwon S.-W."/>
        </authorList>
    </citation>
    <scope>NUCLEOTIDE SEQUENCE [LARGE SCALE GENOMIC DNA]</scope>
    <source>
        <strain evidence="2 3">KACC 22765</strain>
    </source>
</reference>
<keyword evidence="3" id="KW-1185">Reference proteome</keyword>
<dbReference type="PROSITE" id="PS51257">
    <property type="entry name" value="PROKAR_LIPOPROTEIN"/>
    <property type="match status" value="1"/>
</dbReference>
<protein>
    <submittedName>
        <fullName evidence="2">DUF4397 domain-containing protein</fullName>
    </submittedName>
</protein>
<evidence type="ECO:0000259" key="1">
    <source>
        <dbReference type="Pfam" id="PF14344"/>
    </source>
</evidence>
<organism evidence="2 3">
    <name type="scientific">Sphingobacterium oryzagri</name>
    <dbReference type="NCBI Taxonomy" id="3025669"/>
    <lineage>
        <taxon>Bacteria</taxon>
        <taxon>Pseudomonadati</taxon>
        <taxon>Bacteroidota</taxon>
        <taxon>Sphingobacteriia</taxon>
        <taxon>Sphingobacteriales</taxon>
        <taxon>Sphingobacteriaceae</taxon>
        <taxon>Sphingobacterium</taxon>
    </lineage>
</organism>
<evidence type="ECO:0000313" key="2">
    <source>
        <dbReference type="EMBL" id="WDF69876.1"/>
    </source>
</evidence>
<sequence length="233" mass="25575">MKKLSIQLLSCLFLGIITLSSCLKGDDDYVRPPAGYMTFINAFPESAGLHFQLDSRMLNNGYRPLPFREYTVAALYAGNRNIRVFPAEENRTLIDSTITVRDSVAYSSFVYGTKTAPKFAMTQDRSLENLGNRVAFRFLNLANGVSNVNVFIGNESTASFANRPVETGATAVSNQTFMAKETSNASITVTDASGTTIASRESYSFKQGFYYTLILIGTKDNSTTPLYVGVIAH</sequence>
<gene>
    <name evidence="2" type="ORF">PQ465_05740</name>
</gene>
<name>A0ABY7WJV5_9SPHI</name>
<proteinExistence type="predicted"/>